<proteinExistence type="inferred from homology"/>
<evidence type="ECO:0000256" key="8">
    <source>
        <dbReference type="RuleBase" id="RU000461"/>
    </source>
</evidence>
<dbReference type="CDD" id="cd11061">
    <property type="entry name" value="CYP67-like"/>
    <property type="match status" value="1"/>
</dbReference>
<gene>
    <name evidence="10" type="ORF">VTL71DRAFT_9365</name>
</gene>
<dbReference type="PROSITE" id="PS00086">
    <property type="entry name" value="CYTOCHROME_P450"/>
    <property type="match status" value="1"/>
</dbReference>
<dbReference type="EMBL" id="JAZHXI010000021">
    <property type="protein sequence ID" value="KAL2060724.1"/>
    <property type="molecule type" value="Genomic_DNA"/>
</dbReference>
<keyword evidence="5 8" id="KW-0560">Oxidoreductase</keyword>
<comment type="caution">
    <text evidence="10">The sequence shown here is derived from an EMBL/GenBank/DDBJ whole genome shotgun (WGS) entry which is preliminary data.</text>
</comment>
<dbReference type="SUPFAM" id="SSF48264">
    <property type="entry name" value="Cytochrome P450"/>
    <property type="match status" value="1"/>
</dbReference>
<evidence type="ECO:0000313" key="10">
    <source>
        <dbReference type="EMBL" id="KAL2060724.1"/>
    </source>
</evidence>
<evidence type="ECO:0000256" key="7">
    <source>
        <dbReference type="ARBA" id="ARBA00023033"/>
    </source>
</evidence>
<dbReference type="InterPro" id="IPR017972">
    <property type="entry name" value="Cyt_P450_CS"/>
</dbReference>
<keyword evidence="11" id="KW-1185">Reference proteome</keyword>
<dbReference type="InterPro" id="IPR001128">
    <property type="entry name" value="Cyt_P450"/>
</dbReference>
<evidence type="ECO:0000256" key="1">
    <source>
        <dbReference type="ARBA" id="ARBA00001971"/>
    </source>
</evidence>
<dbReference type="PRINTS" id="PR00463">
    <property type="entry name" value="EP450I"/>
</dbReference>
<dbReference type="PRINTS" id="PR00385">
    <property type="entry name" value="P450"/>
</dbReference>
<protein>
    <recommendedName>
        <fullName evidence="12">Cytochrome P450</fullName>
    </recommendedName>
</protein>
<name>A0ABR4BUJ6_9HELO</name>
<evidence type="ECO:0000256" key="3">
    <source>
        <dbReference type="ARBA" id="ARBA00022617"/>
    </source>
</evidence>
<evidence type="ECO:0000256" key="9">
    <source>
        <dbReference type="SAM" id="Phobius"/>
    </source>
</evidence>
<keyword evidence="7 8" id="KW-0503">Monooxygenase</keyword>
<reference evidence="10 11" key="1">
    <citation type="journal article" date="2024" name="Commun. Biol.">
        <title>Comparative genomic analysis of thermophilic fungi reveals convergent evolutionary adaptations and gene losses.</title>
        <authorList>
            <person name="Steindorff A.S."/>
            <person name="Aguilar-Pontes M.V."/>
            <person name="Robinson A.J."/>
            <person name="Andreopoulos B."/>
            <person name="LaButti K."/>
            <person name="Kuo A."/>
            <person name="Mondo S."/>
            <person name="Riley R."/>
            <person name="Otillar R."/>
            <person name="Haridas S."/>
            <person name="Lipzen A."/>
            <person name="Grimwood J."/>
            <person name="Schmutz J."/>
            <person name="Clum A."/>
            <person name="Reid I.D."/>
            <person name="Moisan M.C."/>
            <person name="Butler G."/>
            <person name="Nguyen T.T.M."/>
            <person name="Dewar K."/>
            <person name="Conant G."/>
            <person name="Drula E."/>
            <person name="Henrissat B."/>
            <person name="Hansel C."/>
            <person name="Singer S."/>
            <person name="Hutchinson M.I."/>
            <person name="de Vries R.P."/>
            <person name="Natvig D.O."/>
            <person name="Powell A.J."/>
            <person name="Tsang A."/>
            <person name="Grigoriev I.V."/>
        </authorList>
    </citation>
    <scope>NUCLEOTIDE SEQUENCE [LARGE SCALE GENOMIC DNA]</scope>
    <source>
        <strain evidence="10 11">CBS 494.80</strain>
    </source>
</reference>
<dbReference type="PANTHER" id="PTHR24305">
    <property type="entry name" value="CYTOCHROME P450"/>
    <property type="match status" value="1"/>
</dbReference>
<keyword evidence="4 8" id="KW-0479">Metal-binding</keyword>
<evidence type="ECO:0000256" key="2">
    <source>
        <dbReference type="ARBA" id="ARBA00010617"/>
    </source>
</evidence>
<sequence>MLSLSFLVGHWLVLFLTASVAYVFGLIIYRLTFHPLAKYPGPFLAKITDLDNFYHAYRCDRHVNFMKCHERYGKALTHPGPIYRYGPNRLSFNTSNALHDIHGPKANVQKADFYLAFQTGKPSTFSLIDKARHAQRKRVIAHAFSERALKGVEQGFLQNIRTWCNRVGEVGGKESKGLDMSQWFTFLTFDIMGTLAFGRSFNMSTSSTNHSVAEAMKTSGNFANLNGNMLWAFRRKLTPFFFPSLSSGRETLRAYAKKEAQNRMKLGTEGTDIKDFFYYLIDAKDPETGMGFKLDELWGEAMLLIIAGSDTTATALGGMLFYLTRNPKVLEIVKREVRTVFEGCDVEDVVSGPKLNACIYLRACLEEALRMAPPVPGILPREVCLGGAEIDGEFIPEGVDVSVGIYSIQHNSDYFPEPYAFRPERWLSRDHIQSVDSEKRLSVHDGIGVSKEEVEVAQKAFCAFSFGPRGCIGKNMAYMEMMLAMARLLFLFDIEAVGKIGDGKLAGGNVEWKMKDQFNAVKEGPMIRFAPRKG</sequence>
<dbReference type="InterPro" id="IPR050121">
    <property type="entry name" value="Cytochrome_P450_monoxygenase"/>
</dbReference>
<dbReference type="InterPro" id="IPR036396">
    <property type="entry name" value="Cyt_P450_sf"/>
</dbReference>
<comment type="similarity">
    <text evidence="2 8">Belongs to the cytochrome P450 family.</text>
</comment>
<evidence type="ECO:0000256" key="4">
    <source>
        <dbReference type="ARBA" id="ARBA00022723"/>
    </source>
</evidence>
<organism evidence="10 11">
    <name type="scientific">Oculimacula yallundae</name>
    <dbReference type="NCBI Taxonomy" id="86028"/>
    <lineage>
        <taxon>Eukaryota</taxon>
        <taxon>Fungi</taxon>
        <taxon>Dikarya</taxon>
        <taxon>Ascomycota</taxon>
        <taxon>Pezizomycotina</taxon>
        <taxon>Leotiomycetes</taxon>
        <taxon>Helotiales</taxon>
        <taxon>Ploettnerulaceae</taxon>
        <taxon>Oculimacula</taxon>
    </lineage>
</organism>
<dbReference type="Proteomes" id="UP001595075">
    <property type="component" value="Unassembled WGS sequence"/>
</dbReference>
<evidence type="ECO:0000256" key="5">
    <source>
        <dbReference type="ARBA" id="ARBA00023002"/>
    </source>
</evidence>
<accession>A0ABR4BUJ6</accession>
<dbReference type="InterPro" id="IPR002401">
    <property type="entry name" value="Cyt_P450_E_grp-I"/>
</dbReference>
<feature type="transmembrane region" description="Helical" evidence="9">
    <location>
        <begin position="6"/>
        <end position="29"/>
    </location>
</feature>
<dbReference type="Gene3D" id="1.10.630.10">
    <property type="entry name" value="Cytochrome P450"/>
    <property type="match status" value="1"/>
</dbReference>
<evidence type="ECO:0000313" key="11">
    <source>
        <dbReference type="Proteomes" id="UP001595075"/>
    </source>
</evidence>
<evidence type="ECO:0008006" key="12">
    <source>
        <dbReference type="Google" id="ProtNLM"/>
    </source>
</evidence>
<keyword evidence="9" id="KW-1133">Transmembrane helix</keyword>
<keyword evidence="3 8" id="KW-0349">Heme</keyword>
<comment type="cofactor">
    <cofactor evidence="1">
        <name>heme</name>
        <dbReference type="ChEBI" id="CHEBI:30413"/>
    </cofactor>
</comment>
<dbReference type="Pfam" id="PF00067">
    <property type="entry name" value="p450"/>
    <property type="match status" value="1"/>
</dbReference>
<keyword evidence="6 8" id="KW-0408">Iron</keyword>
<keyword evidence="9" id="KW-0472">Membrane</keyword>
<dbReference type="PANTHER" id="PTHR24305:SF237">
    <property type="entry name" value="CYTOCHROME P450 MONOOXYGENASE ATNE-RELATED"/>
    <property type="match status" value="1"/>
</dbReference>
<evidence type="ECO:0000256" key="6">
    <source>
        <dbReference type="ARBA" id="ARBA00023004"/>
    </source>
</evidence>
<keyword evidence="9" id="KW-0812">Transmembrane</keyword>